<dbReference type="Proteomes" id="UP001595457">
    <property type="component" value="Unassembled WGS sequence"/>
</dbReference>
<dbReference type="InterPro" id="IPR015927">
    <property type="entry name" value="Peptidase_S24_S26A/B/C"/>
</dbReference>
<evidence type="ECO:0000259" key="4">
    <source>
        <dbReference type="Pfam" id="PF00717"/>
    </source>
</evidence>
<keyword evidence="1" id="KW-0805">Transcription regulation</keyword>
<comment type="caution">
    <text evidence="5">The sequence shown here is derived from an EMBL/GenBank/DDBJ whole genome shotgun (WGS) entry which is preliminary data.</text>
</comment>
<dbReference type="PANTHER" id="PTHR40661:SF3">
    <property type="entry name" value="FELS-1 PROPHAGE TRANSCRIPTIONAL REGULATOR"/>
    <property type="match status" value="1"/>
</dbReference>
<feature type="domain" description="Peptidase S24/S26A/S26B/S26C" evidence="4">
    <location>
        <begin position="183"/>
        <end position="277"/>
    </location>
</feature>
<evidence type="ECO:0000313" key="5">
    <source>
        <dbReference type="EMBL" id="MFC2974643.1"/>
    </source>
</evidence>
<proteinExistence type="predicted"/>
<gene>
    <name evidence="5" type="ORF">ACFOJE_20845</name>
</gene>
<evidence type="ECO:0000313" key="6">
    <source>
        <dbReference type="Proteomes" id="UP001595457"/>
    </source>
</evidence>
<sequence>MLTGPELGAAIDAARKKKNITKKALAEAFQVAAPSVQGWVTTGRIDKSKLIEVIRFFSDVVGPEHWGLSKNDNDLLLISVEQPADEIKAAETSADLVLKMLEKHGKSLSGDARKRIMAAVEEAPVEVKAKTGNVITADFSRPGLVGDEISLAHYDVRGAMGGGQLPADYAEMLCDVKVSQQRLRELGVTFSDPNYLKVVTGWGQSMEPTIRHRDPLIVDVSIREFTGDGIYLFTWQGHLYIKRLQVQDEDHFEMISDNAMHRTRLIRIDETYIHARVLLVWNAHLL</sequence>
<keyword evidence="3" id="KW-0804">Transcription</keyword>
<dbReference type="CDD" id="cd06529">
    <property type="entry name" value="S24_LexA-like"/>
    <property type="match status" value="1"/>
</dbReference>
<accession>A0ABV7B058</accession>
<dbReference type="Pfam" id="PF00717">
    <property type="entry name" value="Peptidase_S24"/>
    <property type="match status" value="1"/>
</dbReference>
<dbReference type="Gene3D" id="2.10.109.10">
    <property type="entry name" value="Umud Fragment, subunit A"/>
    <property type="match status" value="1"/>
</dbReference>
<dbReference type="EMBL" id="JBHRSJ010000035">
    <property type="protein sequence ID" value="MFC2974643.1"/>
    <property type="molecule type" value="Genomic_DNA"/>
</dbReference>
<dbReference type="SUPFAM" id="SSF51306">
    <property type="entry name" value="LexA/Signal peptidase"/>
    <property type="match status" value="1"/>
</dbReference>
<dbReference type="InterPro" id="IPR036286">
    <property type="entry name" value="LexA/Signal_pep-like_sf"/>
</dbReference>
<name>A0ABV7B058_9GAMM</name>
<dbReference type="PANTHER" id="PTHR40661">
    <property type="match status" value="1"/>
</dbReference>
<keyword evidence="2" id="KW-0238">DNA-binding</keyword>
<dbReference type="RefSeq" id="WP_377816900.1">
    <property type="nucleotide sequence ID" value="NZ_JBHRSJ010000035.1"/>
</dbReference>
<evidence type="ECO:0000256" key="3">
    <source>
        <dbReference type="ARBA" id="ARBA00023163"/>
    </source>
</evidence>
<reference evidence="6" key="1">
    <citation type="journal article" date="2019" name="Int. J. Syst. Evol. Microbiol.">
        <title>The Global Catalogue of Microorganisms (GCM) 10K type strain sequencing project: providing services to taxonomists for standard genome sequencing and annotation.</title>
        <authorList>
            <consortium name="The Broad Institute Genomics Platform"/>
            <consortium name="The Broad Institute Genome Sequencing Center for Infectious Disease"/>
            <person name="Wu L."/>
            <person name="Ma J."/>
        </authorList>
    </citation>
    <scope>NUCLEOTIDE SEQUENCE [LARGE SCALE GENOMIC DNA]</scope>
    <source>
        <strain evidence="6">KCTC 62195</strain>
    </source>
</reference>
<protein>
    <submittedName>
        <fullName evidence="5">Helix-turn-helix transcriptional regulator</fullName>
    </submittedName>
</protein>
<keyword evidence="6" id="KW-1185">Reference proteome</keyword>
<organism evidence="5 6">
    <name type="scientific">Azotobacter bryophylli</name>
    <dbReference type="NCBI Taxonomy" id="1986537"/>
    <lineage>
        <taxon>Bacteria</taxon>
        <taxon>Pseudomonadati</taxon>
        <taxon>Pseudomonadota</taxon>
        <taxon>Gammaproteobacteria</taxon>
        <taxon>Pseudomonadales</taxon>
        <taxon>Pseudomonadaceae</taxon>
        <taxon>Azotobacter</taxon>
    </lineage>
</organism>
<evidence type="ECO:0000256" key="1">
    <source>
        <dbReference type="ARBA" id="ARBA00023015"/>
    </source>
</evidence>
<dbReference type="InterPro" id="IPR039418">
    <property type="entry name" value="LexA-like"/>
</dbReference>
<evidence type="ECO:0000256" key="2">
    <source>
        <dbReference type="ARBA" id="ARBA00023125"/>
    </source>
</evidence>